<protein>
    <submittedName>
        <fullName evidence="2">Uncharacterized protein</fullName>
    </submittedName>
</protein>
<feature type="compositionally biased region" description="Polar residues" evidence="1">
    <location>
        <begin position="99"/>
        <end position="109"/>
    </location>
</feature>
<feature type="region of interest" description="Disordered" evidence="1">
    <location>
        <begin position="1"/>
        <end position="30"/>
    </location>
</feature>
<feature type="compositionally biased region" description="Basic and acidic residues" evidence="1">
    <location>
        <begin position="82"/>
        <end position="95"/>
    </location>
</feature>
<comment type="caution">
    <text evidence="2">The sequence shown here is derived from an EMBL/GenBank/DDBJ whole genome shotgun (WGS) entry which is preliminary data.</text>
</comment>
<proteinExistence type="predicted"/>
<accession>A0A5S4FZI9</accession>
<dbReference type="AlphaFoldDB" id="A0A5S4FZI9"/>
<dbReference type="RefSeq" id="WP_138695980.1">
    <property type="nucleotide sequence ID" value="NZ_VCKX01000224.1"/>
</dbReference>
<evidence type="ECO:0000256" key="1">
    <source>
        <dbReference type="SAM" id="MobiDB-lite"/>
    </source>
</evidence>
<dbReference type="Proteomes" id="UP000306628">
    <property type="component" value="Unassembled WGS sequence"/>
</dbReference>
<reference evidence="2 3" key="1">
    <citation type="submission" date="2019-05" db="EMBL/GenBank/DDBJ databases">
        <title>Draft genome sequence of Nonomuraea zeae DSM 100528.</title>
        <authorList>
            <person name="Saricaoglu S."/>
            <person name="Isik K."/>
        </authorList>
    </citation>
    <scope>NUCLEOTIDE SEQUENCE [LARGE SCALE GENOMIC DNA]</scope>
    <source>
        <strain evidence="2 3">DSM 100528</strain>
    </source>
</reference>
<dbReference type="EMBL" id="VCKX01000224">
    <property type="protein sequence ID" value="TMR25694.1"/>
    <property type="molecule type" value="Genomic_DNA"/>
</dbReference>
<organism evidence="2 3">
    <name type="scientific">Nonomuraea zeae</name>
    <dbReference type="NCBI Taxonomy" id="1642303"/>
    <lineage>
        <taxon>Bacteria</taxon>
        <taxon>Bacillati</taxon>
        <taxon>Actinomycetota</taxon>
        <taxon>Actinomycetes</taxon>
        <taxon>Streptosporangiales</taxon>
        <taxon>Streptosporangiaceae</taxon>
        <taxon>Nonomuraea</taxon>
    </lineage>
</organism>
<feature type="region of interest" description="Disordered" evidence="1">
    <location>
        <begin position="60"/>
        <end position="109"/>
    </location>
</feature>
<evidence type="ECO:0000313" key="3">
    <source>
        <dbReference type="Proteomes" id="UP000306628"/>
    </source>
</evidence>
<sequence length="109" mass="10822">MIAPQAQVGVVPLPSGRPGNGGGDVPLDVGDVQRDVLTGGLAVEGGLQAGVATLGGAAVTDAQHQGQSLPDDAGVSGGGDQVGHDVGPRQSRSRDVSWSPRSRQPQPGR</sequence>
<keyword evidence="3" id="KW-1185">Reference proteome</keyword>
<gene>
    <name evidence="2" type="ORF">ETD85_44995</name>
</gene>
<evidence type="ECO:0000313" key="2">
    <source>
        <dbReference type="EMBL" id="TMR25694.1"/>
    </source>
</evidence>
<name>A0A5S4FZI9_9ACTN</name>